<evidence type="ECO:0000256" key="2">
    <source>
        <dbReference type="SAM" id="Phobius"/>
    </source>
</evidence>
<feature type="region of interest" description="Disordered" evidence="1">
    <location>
        <begin position="123"/>
        <end position="143"/>
    </location>
</feature>
<accession>A0A5N6Z7E7</accession>
<protein>
    <submittedName>
        <fullName evidence="3">Uncharacterized protein</fullName>
    </submittedName>
</protein>
<keyword evidence="2" id="KW-1133">Transmembrane helix</keyword>
<dbReference type="EMBL" id="ML739118">
    <property type="protein sequence ID" value="KAE8352786.1"/>
    <property type="molecule type" value="Genomic_DNA"/>
</dbReference>
<keyword evidence="4" id="KW-1185">Reference proteome</keyword>
<dbReference type="Proteomes" id="UP000327118">
    <property type="component" value="Unassembled WGS sequence"/>
</dbReference>
<dbReference type="AlphaFoldDB" id="A0A5N6Z7E7"/>
<proteinExistence type="predicted"/>
<organism evidence="3 4">
    <name type="scientific">Aspergillus coremiiformis</name>
    <dbReference type="NCBI Taxonomy" id="138285"/>
    <lineage>
        <taxon>Eukaryota</taxon>
        <taxon>Fungi</taxon>
        <taxon>Dikarya</taxon>
        <taxon>Ascomycota</taxon>
        <taxon>Pezizomycotina</taxon>
        <taxon>Eurotiomycetes</taxon>
        <taxon>Eurotiomycetidae</taxon>
        <taxon>Eurotiales</taxon>
        <taxon>Aspergillaceae</taxon>
        <taxon>Aspergillus</taxon>
        <taxon>Aspergillus subgen. Circumdati</taxon>
    </lineage>
</organism>
<dbReference type="OrthoDB" id="4779287at2759"/>
<evidence type="ECO:0000256" key="1">
    <source>
        <dbReference type="SAM" id="MobiDB-lite"/>
    </source>
</evidence>
<sequence length="233" mass="24641">MTTGFAVRKNSSCLQTETNCGETVRGFRGCCPGGTYCPHAYNIDCCPAGINCTASLVKEPRCANATWDLYDNAGYYYCCPHGTIGFALDGFYDGCAGPGYSFGNGDAVLKIVSSGSATLLATTSTTSESSSTSTTTALATPSSSPLGLNKGAFAGGLTGGLVGVALLAAFLWLFRRRRSRPQLVPMHEADVPITDSRYMLHLPAEMDGRGHLHELESHPQQPVNELPAQFPGR</sequence>
<feature type="transmembrane region" description="Helical" evidence="2">
    <location>
        <begin position="152"/>
        <end position="174"/>
    </location>
</feature>
<keyword evidence="2" id="KW-0812">Transmembrane</keyword>
<evidence type="ECO:0000313" key="3">
    <source>
        <dbReference type="EMBL" id="KAE8352786.1"/>
    </source>
</evidence>
<evidence type="ECO:0000313" key="4">
    <source>
        <dbReference type="Proteomes" id="UP000327118"/>
    </source>
</evidence>
<reference evidence="4" key="1">
    <citation type="submission" date="2019-04" db="EMBL/GenBank/DDBJ databases">
        <title>Friends and foes A comparative genomics studyof 23 Aspergillus species from section Flavi.</title>
        <authorList>
            <consortium name="DOE Joint Genome Institute"/>
            <person name="Kjaerbolling I."/>
            <person name="Vesth T."/>
            <person name="Frisvad J.C."/>
            <person name="Nybo J.L."/>
            <person name="Theobald S."/>
            <person name="Kildgaard S."/>
            <person name="Isbrandt T."/>
            <person name="Kuo A."/>
            <person name="Sato A."/>
            <person name="Lyhne E.K."/>
            <person name="Kogle M.E."/>
            <person name="Wiebenga A."/>
            <person name="Kun R.S."/>
            <person name="Lubbers R.J."/>
            <person name="Makela M.R."/>
            <person name="Barry K."/>
            <person name="Chovatia M."/>
            <person name="Clum A."/>
            <person name="Daum C."/>
            <person name="Haridas S."/>
            <person name="He G."/>
            <person name="LaButti K."/>
            <person name="Lipzen A."/>
            <person name="Mondo S."/>
            <person name="Riley R."/>
            <person name="Salamov A."/>
            <person name="Simmons B.A."/>
            <person name="Magnuson J.K."/>
            <person name="Henrissat B."/>
            <person name="Mortensen U.H."/>
            <person name="Larsen T.O."/>
            <person name="Devries R.P."/>
            <person name="Grigoriev I.V."/>
            <person name="Machida M."/>
            <person name="Baker S.E."/>
            <person name="Andersen M.R."/>
        </authorList>
    </citation>
    <scope>NUCLEOTIDE SEQUENCE [LARGE SCALE GENOMIC DNA]</scope>
    <source>
        <strain evidence="4">CBS 553.77</strain>
    </source>
</reference>
<keyword evidence="2" id="KW-0472">Membrane</keyword>
<gene>
    <name evidence="3" type="ORF">BDV28DRAFT_148685</name>
</gene>
<name>A0A5N6Z7E7_9EURO</name>